<dbReference type="SMART" id="SM00382">
    <property type="entry name" value="AAA"/>
    <property type="match status" value="1"/>
</dbReference>
<evidence type="ECO:0000256" key="2">
    <source>
        <dbReference type="ARBA" id="ARBA00022741"/>
    </source>
</evidence>
<dbReference type="FunFam" id="3.40.50.300:FF:000070">
    <property type="entry name" value="Putative ABC transporter ATP-binding component"/>
    <property type="match status" value="1"/>
</dbReference>
<evidence type="ECO:0000256" key="5">
    <source>
        <dbReference type="ARBA" id="ARBA00074044"/>
    </source>
</evidence>
<evidence type="ECO:0000313" key="8">
    <source>
        <dbReference type="EMBL" id="HJA84108.1"/>
    </source>
</evidence>
<dbReference type="GO" id="GO:0016887">
    <property type="term" value="F:ATP hydrolysis activity"/>
    <property type="evidence" value="ECO:0007669"/>
    <property type="project" value="InterPro"/>
</dbReference>
<dbReference type="GO" id="GO:0005524">
    <property type="term" value="F:ATP binding"/>
    <property type="evidence" value="ECO:0007669"/>
    <property type="project" value="UniProtKB-KW"/>
</dbReference>
<dbReference type="InterPro" id="IPR032781">
    <property type="entry name" value="ABC_tran_Xtn"/>
</dbReference>
<dbReference type="InterPro" id="IPR003439">
    <property type="entry name" value="ABC_transporter-like_ATP-bd"/>
</dbReference>
<evidence type="ECO:0000256" key="6">
    <source>
        <dbReference type="SAM" id="Coils"/>
    </source>
</evidence>
<protein>
    <recommendedName>
        <fullName evidence="5">Probable ATP-binding protein YbiT</fullName>
    </recommendedName>
</protein>
<accession>A0A9D2KTN0</accession>
<evidence type="ECO:0000313" key="9">
    <source>
        <dbReference type="Proteomes" id="UP000823860"/>
    </source>
</evidence>
<dbReference type="Gene3D" id="3.40.50.300">
    <property type="entry name" value="P-loop containing nucleotide triphosphate hydrolases"/>
    <property type="match status" value="2"/>
</dbReference>
<dbReference type="InterPro" id="IPR027417">
    <property type="entry name" value="P-loop_NTPase"/>
</dbReference>
<reference evidence="8" key="2">
    <citation type="submission" date="2021-04" db="EMBL/GenBank/DDBJ databases">
        <authorList>
            <person name="Gilroy R."/>
        </authorList>
    </citation>
    <scope>NUCLEOTIDE SEQUENCE</scope>
    <source>
        <strain evidence="8">ChiHecec1B25-7008</strain>
    </source>
</reference>
<feature type="domain" description="ABC transporter" evidence="7">
    <location>
        <begin position="320"/>
        <end position="534"/>
    </location>
</feature>
<feature type="domain" description="ABC transporter" evidence="7">
    <location>
        <begin position="2"/>
        <end position="252"/>
    </location>
</feature>
<keyword evidence="2" id="KW-0547">Nucleotide-binding</keyword>
<keyword evidence="1" id="KW-0677">Repeat</keyword>
<dbReference type="AlphaFoldDB" id="A0A9D2KTN0"/>
<dbReference type="Pfam" id="PF12848">
    <property type="entry name" value="ABC_tran_Xtn"/>
    <property type="match status" value="1"/>
</dbReference>
<proteinExistence type="inferred from homology"/>
<comment type="caution">
    <text evidence="8">The sequence shown here is derived from an EMBL/GenBank/DDBJ whole genome shotgun (WGS) entry which is preliminary data.</text>
</comment>
<organism evidence="8 9">
    <name type="scientific">Candidatus Bacteroides intestinavium</name>
    <dbReference type="NCBI Taxonomy" id="2838469"/>
    <lineage>
        <taxon>Bacteria</taxon>
        <taxon>Pseudomonadati</taxon>
        <taxon>Bacteroidota</taxon>
        <taxon>Bacteroidia</taxon>
        <taxon>Bacteroidales</taxon>
        <taxon>Bacteroidaceae</taxon>
        <taxon>Bacteroides</taxon>
    </lineage>
</organism>
<name>A0A9D2KTN0_9BACE</name>
<gene>
    <name evidence="8" type="ORF">H9785_09090</name>
</gene>
<dbReference type="Pfam" id="PF00005">
    <property type="entry name" value="ABC_tran"/>
    <property type="match status" value="2"/>
</dbReference>
<dbReference type="InterPro" id="IPR003593">
    <property type="entry name" value="AAA+_ATPase"/>
</dbReference>
<reference evidence="8" key="1">
    <citation type="journal article" date="2021" name="PeerJ">
        <title>Extensive microbial diversity within the chicken gut microbiome revealed by metagenomics and culture.</title>
        <authorList>
            <person name="Gilroy R."/>
            <person name="Ravi A."/>
            <person name="Getino M."/>
            <person name="Pursley I."/>
            <person name="Horton D.L."/>
            <person name="Alikhan N.F."/>
            <person name="Baker D."/>
            <person name="Gharbi K."/>
            <person name="Hall N."/>
            <person name="Watson M."/>
            <person name="Adriaenssens E.M."/>
            <person name="Foster-Nyarko E."/>
            <person name="Jarju S."/>
            <person name="Secka A."/>
            <person name="Antonio M."/>
            <person name="Oren A."/>
            <person name="Chaudhuri R.R."/>
            <person name="La Ragione R."/>
            <person name="Hildebrand F."/>
            <person name="Pallen M.J."/>
        </authorList>
    </citation>
    <scope>NUCLEOTIDE SEQUENCE</scope>
    <source>
        <strain evidence="8">ChiHecec1B25-7008</strain>
    </source>
</reference>
<dbReference type="PANTHER" id="PTHR42855:SF2">
    <property type="entry name" value="DRUG RESISTANCE ABC TRANSPORTER,ATP-BINDING PROTEIN"/>
    <property type="match status" value="1"/>
</dbReference>
<dbReference type="CDD" id="cd03221">
    <property type="entry name" value="ABCF_EF-3"/>
    <property type="match status" value="2"/>
</dbReference>
<dbReference type="InterPro" id="IPR051309">
    <property type="entry name" value="ABCF_ATPase"/>
</dbReference>
<dbReference type="PROSITE" id="PS50893">
    <property type="entry name" value="ABC_TRANSPORTER_2"/>
    <property type="match status" value="2"/>
</dbReference>
<feature type="coiled-coil region" evidence="6">
    <location>
        <begin position="241"/>
        <end position="275"/>
    </location>
</feature>
<keyword evidence="3 8" id="KW-0067">ATP-binding</keyword>
<dbReference type="SUPFAM" id="SSF52540">
    <property type="entry name" value="P-loop containing nucleoside triphosphate hydrolases"/>
    <property type="match status" value="2"/>
</dbReference>
<evidence type="ECO:0000259" key="7">
    <source>
        <dbReference type="PROSITE" id="PS50893"/>
    </source>
</evidence>
<evidence type="ECO:0000256" key="3">
    <source>
        <dbReference type="ARBA" id="ARBA00022840"/>
    </source>
</evidence>
<keyword evidence="6" id="KW-0175">Coiled coil</keyword>
<dbReference type="Proteomes" id="UP000823860">
    <property type="component" value="Unassembled WGS sequence"/>
</dbReference>
<sequence>MITVSNVSVQFGKRVLFKDVNLKFTSGNCYGIIGANGAGKSTFLRTISGELEPTTGSITLGPGERLSVLSQDHFKWDAFTVMDTVLMGHTVLWDIMKQREALYAKEDFTDEDGLKVSELEEKFAELDGWNAESDAATLLSGLGIKEDKHYQLMGDLNNKEKVRVMLAQALFGNPDNLLLDEPTNDLDMETVTWLEEYLSNFEHTVLVVSHDRHFLDSVCTHTVDIDYGKINLFAGNYSFWYESSQLALRQQQNQKAKVEEKRKELEEFIRRFSANVAKSKQTTSRKKMLEKLTVDEIKPSSRRYPGIIFTPEREPGNQILEVSGLSKTLEDGTILFRDVNFNVEKGDKIVFLSHDPRAMTALFEIINGNMKPDAGHYNWGVTITTAYLPLDNTAFFNTDLNLVEWLSQFGEGNEVYMKGFLGRMLFSGEEVLKKASVLSGGEKMRCMIARMQLRNANCLILDTPTNHLDLESIQAFNNNLKIYKGNILFASHDHEFIQTVANRVIELTPNGIIDKMMEYDDYISSDHIKSLRERMYAER</sequence>
<dbReference type="FunFam" id="3.40.50.300:FF:000011">
    <property type="entry name" value="Putative ABC transporter ATP-binding component"/>
    <property type="match status" value="1"/>
</dbReference>
<comment type="similarity">
    <text evidence="4">Belongs to the ABC transporter superfamily. ABCF family. YbiT subfamily.</text>
</comment>
<dbReference type="EMBL" id="DWZE01000109">
    <property type="protein sequence ID" value="HJA84108.1"/>
    <property type="molecule type" value="Genomic_DNA"/>
</dbReference>
<evidence type="ECO:0000256" key="1">
    <source>
        <dbReference type="ARBA" id="ARBA00022737"/>
    </source>
</evidence>
<evidence type="ECO:0000256" key="4">
    <source>
        <dbReference type="ARBA" id="ARBA00061551"/>
    </source>
</evidence>
<dbReference type="PANTHER" id="PTHR42855">
    <property type="entry name" value="ABC TRANSPORTER ATP-BINDING SUBUNIT"/>
    <property type="match status" value="1"/>
</dbReference>